<feature type="transmembrane region" description="Helical" evidence="5">
    <location>
        <begin position="107"/>
        <end position="127"/>
    </location>
</feature>
<dbReference type="AlphaFoldDB" id="A0A3F2S2M3"/>
<feature type="transmembrane region" description="Helical" evidence="5">
    <location>
        <begin position="469"/>
        <end position="487"/>
    </location>
</feature>
<feature type="domain" description="Amino acid transporter transmembrane" evidence="6">
    <location>
        <begin position="32"/>
        <end position="485"/>
    </location>
</feature>
<dbReference type="GO" id="GO:0015179">
    <property type="term" value="F:L-amino acid transmembrane transporter activity"/>
    <property type="evidence" value="ECO:0007669"/>
    <property type="project" value="TreeGrafter"/>
</dbReference>
<proteinExistence type="predicted"/>
<name>A0A3F2S2M3_9STRA</name>
<evidence type="ECO:0000313" key="10">
    <source>
        <dbReference type="Proteomes" id="UP000284657"/>
    </source>
</evidence>
<organism evidence="8 9">
    <name type="scientific">Phytophthora kernoviae</name>
    <dbReference type="NCBI Taxonomy" id="325452"/>
    <lineage>
        <taxon>Eukaryota</taxon>
        <taxon>Sar</taxon>
        <taxon>Stramenopiles</taxon>
        <taxon>Oomycota</taxon>
        <taxon>Peronosporomycetes</taxon>
        <taxon>Peronosporales</taxon>
        <taxon>Peronosporaceae</taxon>
        <taxon>Phytophthora</taxon>
    </lineage>
</organism>
<sequence>MQQRLCGIPLQVASVWHFTMAKGPFLTFEDAKTAFNLFCCIYGIGTLGMPGNFARAGPVIAIIAMAFMAFANTYSSITMSKVILLAPKSVMTFGDLGEWCMGKTGRWLCVISQMGSCLLIPCVFLVLGGSLLDGLFPNAFSATTWTILMALMVLPVCLVPTLKEGSGAAFAGCMGTIIADIIGVAVVMHGMRGHPSVPSPELKFSQVAGVFGNLSLAYGAGIVIPDLQRQHSNPTRMPRVVGVTLVFVSCMFLVLSSTSYSAVGCQISGNLLFTIYPDSETGLTSLGFKPKWGIVVLAYLFMQLHITIAFSVILNPAFYISERLFLGMHKKKSDSIETGFGFEESSTPADLLAKESDAHAKESNAFPNTNSVRRSSKMSYVSVADSENVYKDNPDEEAAEYGGANTIKYILLRVLIVVVLVVLSIIFQDHFSEFADFVGASCITMNCILLPIVFYLIKTWERVPVYEKAAAIVVVVVCFILGCYVTYTTGKALFAPTENDAEFPFCSAKYENTVYYNYTAAHES</sequence>
<evidence type="ECO:0000313" key="8">
    <source>
        <dbReference type="EMBL" id="RLN68311.1"/>
    </source>
</evidence>
<feature type="transmembrane region" description="Helical" evidence="5">
    <location>
        <begin position="292"/>
        <end position="320"/>
    </location>
</feature>
<dbReference type="PANTHER" id="PTHR22950">
    <property type="entry name" value="AMINO ACID TRANSPORTER"/>
    <property type="match status" value="1"/>
</dbReference>
<evidence type="ECO:0000256" key="1">
    <source>
        <dbReference type="ARBA" id="ARBA00004141"/>
    </source>
</evidence>
<keyword evidence="3 5" id="KW-1133">Transmembrane helix</keyword>
<dbReference type="Proteomes" id="UP000277300">
    <property type="component" value="Unassembled WGS sequence"/>
</dbReference>
<evidence type="ECO:0000256" key="4">
    <source>
        <dbReference type="ARBA" id="ARBA00023136"/>
    </source>
</evidence>
<evidence type="ECO:0000256" key="2">
    <source>
        <dbReference type="ARBA" id="ARBA00022692"/>
    </source>
</evidence>
<dbReference type="EMBL" id="MBAD02001734">
    <property type="protein sequence ID" value="RLN52191.1"/>
    <property type="molecule type" value="Genomic_DNA"/>
</dbReference>
<accession>A0A3F2S2M3</accession>
<dbReference type="GO" id="GO:0005774">
    <property type="term" value="C:vacuolar membrane"/>
    <property type="evidence" value="ECO:0007669"/>
    <property type="project" value="TreeGrafter"/>
</dbReference>
<keyword evidence="2 5" id="KW-0812">Transmembrane</keyword>
<evidence type="ECO:0000313" key="9">
    <source>
        <dbReference type="Proteomes" id="UP000277300"/>
    </source>
</evidence>
<evidence type="ECO:0000313" key="7">
    <source>
        <dbReference type="EMBL" id="RLN52191.1"/>
    </source>
</evidence>
<keyword evidence="4 5" id="KW-0472">Membrane</keyword>
<evidence type="ECO:0000256" key="3">
    <source>
        <dbReference type="ARBA" id="ARBA00022989"/>
    </source>
</evidence>
<feature type="transmembrane region" description="Helical" evidence="5">
    <location>
        <begin position="240"/>
        <end position="263"/>
    </location>
</feature>
<feature type="transmembrane region" description="Helical" evidence="5">
    <location>
        <begin position="169"/>
        <end position="188"/>
    </location>
</feature>
<dbReference type="Proteomes" id="UP000284657">
    <property type="component" value="Unassembled WGS sequence"/>
</dbReference>
<dbReference type="InterPro" id="IPR013057">
    <property type="entry name" value="AA_transpt_TM"/>
</dbReference>
<gene>
    <name evidence="7" type="ORF">BBJ29_000807</name>
    <name evidence="8" type="ORF">BBP00_00001103</name>
</gene>
<comment type="caution">
    <text evidence="8">The sequence shown here is derived from an EMBL/GenBank/DDBJ whole genome shotgun (WGS) entry which is preliminary data.</text>
</comment>
<dbReference type="OrthoDB" id="40134at2759"/>
<dbReference type="Pfam" id="PF01490">
    <property type="entry name" value="Aa_trans"/>
    <property type="match status" value="1"/>
</dbReference>
<feature type="transmembrane region" description="Helical" evidence="5">
    <location>
        <begin position="139"/>
        <end position="162"/>
    </location>
</feature>
<feature type="transmembrane region" description="Helical" evidence="5">
    <location>
        <begin position="434"/>
        <end position="457"/>
    </location>
</feature>
<reference evidence="9 10" key="1">
    <citation type="submission" date="2018-07" db="EMBL/GenBank/DDBJ databases">
        <title>Genome sequencing of oomycete isolates from Chile give support for New Zealand origin for Phytophthora kernoviae and make available the first Nothophytophthora sp. genome.</title>
        <authorList>
            <person name="Studholme D.J."/>
            <person name="Sanfuentes E."/>
            <person name="Panda P."/>
            <person name="Hill R."/>
            <person name="Sambles C."/>
            <person name="Grant M."/>
            <person name="Williams N.M."/>
            <person name="Mcdougal R.L."/>
        </authorList>
    </citation>
    <scope>NUCLEOTIDE SEQUENCE [LARGE SCALE GENOMIC DNA]</scope>
    <source>
        <strain evidence="8">Chile6</strain>
        <strain evidence="7">Chile7</strain>
    </source>
</reference>
<feature type="transmembrane region" description="Helical" evidence="5">
    <location>
        <begin position="59"/>
        <end position="86"/>
    </location>
</feature>
<feature type="transmembrane region" description="Helical" evidence="5">
    <location>
        <begin position="208"/>
        <end position="228"/>
    </location>
</feature>
<protein>
    <recommendedName>
        <fullName evidence="6">Amino acid transporter transmembrane domain-containing protein</fullName>
    </recommendedName>
</protein>
<dbReference type="PANTHER" id="PTHR22950:SF349">
    <property type="entry name" value="AMINO ACID TRANSPORTER TRANSMEMBRANE DOMAIN-CONTAINING PROTEIN"/>
    <property type="match status" value="1"/>
</dbReference>
<dbReference type="EMBL" id="MBDO02000014">
    <property type="protein sequence ID" value="RLN68311.1"/>
    <property type="molecule type" value="Genomic_DNA"/>
</dbReference>
<feature type="transmembrane region" description="Helical" evidence="5">
    <location>
        <begin position="410"/>
        <end position="428"/>
    </location>
</feature>
<comment type="subcellular location">
    <subcellularLocation>
        <location evidence="1">Membrane</location>
        <topology evidence="1">Multi-pass membrane protein</topology>
    </subcellularLocation>
</comment>
<evidence type="ECO:0000259" key="6">
    <source>
        <dbReference type="Pfam" id="PF01490"/>
    </source>
</evidence>
<evidence type="ECO:0000256" key="5">
    <source>
        <dbReference type="SAM" id="Phobius"/>
    </source>
</evidence>